<feature type="binding site" evidence="16">
    <location>
        <begin position="520"/>
        <end position="521"/>
    </location>
    <ligand>
        <name>FAD</name>
        <dbReference type="ChEBI" id="CHEBI:57692"/>
    </ligand>
</feature>
<evidence type="ECO:0000256" key="3">
    <source>
        <dbReference type="ARBA" id="ARBA00010790"/>
    </source>
</evidence>
<feature type="active site" description="Proton donor" evidence="15">
    <location>
        <position position="521"/>
    </location>
</feature>
<feature type="domain" description="Glucose-methanol-choline oxidoreductase N-terminal" evidence="18">
    <location>
        <begin position="34"/>
        <end position="346"/>
    </location>
</feature>
<feature type="domain" description="Glucose-methanol-choline oxidoreductase C-terminal" evidence="19">
    <location>
        <begin position="439"/>
        <end position="574"/>
    </location>
</feature>
<evidence type="ECO:0000256" key="13">
    <source>
        <dbReference type="ARBA" id="ARBA00034050"/>
    </source>
</evidence>
<dbReference type="Pfam" id="PF05199">
    <property type="entry name" value="GMC_oxred_C"/>
    <property type="match status" value="1"/>
</dbReference>
<keyword evidence="8 16" id="KW-0274">FAD</keyword>
<feature type="signal peptide" evidence="17">
    <location>
        <begin position="1"/>
        <end position="20"/>
    </location>
</feature>
<evidence type="ECO:0000259" key="18">
    <source>
        <dbReference type="Pfam" id="PF00732"/>
    </source>
</evidence>
<dbReference type="PIRSF" id="PIRSF000137">
    <property type="entry name" value="Alcohol_oxidase"/>
    <property type="match status" value="1"/>
</dbReference>
<dbReference type="EC" id="1.1.99.29" evidence="5"/>
<dbReference type="PANTHER" id="PTHR11552:SF147">
    <property type="entry name" value="CHOLINE DEHYDROGENASE, MITOCHONDRIAL"/>
    <property type="match status" value="1"/>
</dbReference>
<name>A0A8H7KIF8_AGABI</name>
<comment type="catalytic activity">
    <reaction evidence="11">
        <text>pyranose + acceptor = pyranos-2,3-diulose + reduced acceptor.</text>
        <dbReference type="EC" id="1.1.99.29"/>
    </reaction>
</comment>
<evidence type="ECO:0000256" key="8">
    <source>
        <dbReference type="ARBA" id="ARBA00022827"/>
    </source>
</evidence>
<protein>
    <recommendedName>
        <fullName evidence="5">pyranose dehydrogenase (acceptor)</fullName>
        <ecNumber evidence="5">1.1.99.29</ecNumber>
    </recommendedName>
</protein>
<proteinExistence type="inferred from homology"/>
<keyword evidence="7" id="KW-0285">Flavoprotein</keyword>
<evidence type="ECO:0000256" key="9">
    <source>
        <dbReference type="ARBA" id="ARBA00024699"/>
    </source>
</evidence>
<dbReference type="GO" id="GO:0005576">
    <property type="term" value="C:extracellular region"/>
    <property type="evidence" value="ECO:0007669"/>
    <property type="project" value="UniProtKB-SubCell"/>
</dbReference>
<dbReference type="SUPFAM" id="SSF54373">
    <property type="entry name" value="FAD-linked reductases, C-terminal domain"/>
    <property type="match status" value="1"/>
</dbReference>
<evidence type="ECO:0000256" key="15">
    <source>
        <dbReference type="PIRSR" id="PIRSR000137-1"/>
    </source>
</evidence>
<dbReference type="GO" id="GO:0050660">
    <property type="term" value="F:flavin adenine dinucleotide binding"/>
    <property type="evidence" value="ECO:0007669"/>
    <property type="project" value="InterPro"/>
</dbReference>
<evidence type="ECO:0000256" key="6">
    <source>
        <dbReference type="ARBA" id="ARBA00022525"/>
    </source>
</evidence>
<evidence type="ECO:0000256" key="10">
    <source>
        <dbReference type="ARBA" id="ARBA00033986"/>
    </source>
</evidence>
<evidence type="ECO:0000256" key="16">
    <source>
        <dbReference type="PIRSR" id="PIRSR000137-2"/>
    </source>
</evidence>
<evidence type="ECO:0000256" key="1">
    <source>
        <dbReference type="ARBA" id="ARBA00001974"/>
    </source>
</evidence>
<dbReference type="InterPro" id="IPR007867">
    <property type="entry name" value="GMC_OxRtase_C"/>
</dbReference>
<dbReference type="PANTHER" id="PTHR11552">
    <property type="entry name" value="GLUCOSE-METHANOL-CHOLINE GMC OXIDOREDUCTASE"/>
    <property type="match status" value="1"/>
</dbReference>
<dbReference type="Gene3D" id="3.30.560.10">
    <property type="entry name" value="Glucose Oxidase, domain 3"/>
    <property type="match status" value="1"/>
</dbReference>
<evidence type="ECO:0000256" key="2">
    <source>
        <dbReference type="ARBA" id="ARBA00004613"/>
    </source>
</evidence>
<evidence type="ECO:0000313" key="21">
    <source>
        <dbReference type="Proteomes" id="UP000629468"/>
    </source>
</evidence>
<comment type="function">
    <text evidence="9">Catalyzes the single-oxidation or sequential double oxidation reaction of carbohydrates primarily at carbon-2 and/or carbon-3 with the concomitant reduction of the flavin. The enzyme exhibits a broad sugar substrate specificity, oxidizing different aldopyranoses to the corresponding C-1, C-2, C-3 or C-1,2, C-2,3 and C-3,4 (di)dehydro sugars with substrate-specific regioselectivity. Accepts only a narrow range of electron acceptors such as substituted benzoquinones and complexed metal ions and reacts extremely slowly with O(2) as acceptor. May play a role in the natural recycling of plant matter by oxidizing all major monosaccharides in lignocellulose and by reducing quinone compounds or reactive radical species generated during lignin depolymerization.</text>
</comment>
<comment type="catalytic activity">
    <reaction evidence="13">
        <text>a pyranoside + acceptor = a pyranosid-3-ulose + reduced acceptor.</text>
        <dbReference type="EC" id="1.1.99.29"/>
    </reaction>
</comment>
<reference evidence="20 21" key="1">
    <citation type="journal article" name="Sci. Rep.">
        <title>Telomere-to-telomere assembled and centromere annotated genomes of the two main subspecies of the button mushroom Agaricus bisporus reveal especially polymorphic chromosome ends.</title>
        <authorList>
            <person name="Sonnenberg A.S.M."/>
            <person name="Sedaghat-Telgerd N."/>
            <person name="Lavrijssen B."/>
            <person name="Ohm R.A."/>
            <person name="Hendrickx P.M."/>
            <person name="Scholtmeijer K."/>
            <person name="Baars J.J.P."/>
            <person name="van Peer A."/>
        </authorList>
    </citation>
    <scope>NUCLEOTIDE SEQUENCE [LARGE SCALE GENOMIC DNA]</scope>
    <source>
        <strain evidence="20 21">H119_p4</strain>
    </source>
</reference>
<gene>
    <name evidence="20" type="ORF">Agabi119p4_3772</name>
</gene>
<evidence type="ECO:0000256" key="5">
    <source>
        <dbReference type="ARBA" id="ARBA00013177"/>
    </source>
</evidence>
<comment type="subcellular location">
    <subcellularLocation>
        <location evidence="2">Secreted</location>
    </subcellularLocation>
</comment>
<dbReference type="InterPro" id="IPR012132">
    <property type="entry name" value="GMC_OxRdtase"/>
</dbReference>
<dbReference type="EMBL" id="JABXXO010000005">
    <property type="protein sequence ID" value="KAF7777700.1"/>
    <property type="molecule type" value="Genomic_DNA"/>
</dbReference>
<feature type="active site" description="Proton acceptor" evidence="15">
    <location>
        <position position="565"/>
    </location>
</feature>
<dbReference type="InterPro" id="IPR036188">
    <property type="entry name" value="FAD/NAD-bd_sf"/>
</dbReference>
<sequence length="587" mass="63738">MGIFRPSLLILSALITPGLCAIYQQLGDLTHDKFDFVIIGGGTAGAVLANRLSEVKDFQVLVIEAGDSNEGVLDSQVPFFGPKLQKSPYDWNSTTTPQNFAKGRSLDYARGYILGGTSSINLMAYTRGSIDDYNRWARVTGDPGWSWDKIFPYFKKNERFVPPTDGRNISGEFIPAAHGFDGMIRTCLPNQYQEQFDKRYFEAIDELGGNFALNLDTNSGKPLGAGWVHGNNGGGERSSSATAYLTREVIGRTNLHVLLNTRATRIQRSDTSRHGRPEFDSVETFGDGHSSRIFHATKEVILSAGAIGSPHLLFHSGFGDSEELKALGINPLVDLPSLGKNLTDHAFLLVDFAGENIEQNVLADPNVLEAALEEWKKSRTGPLSNILTNSVIWGRLPPDSPFDDPSAGPNSPHWELLLSVNLGPTPAPHLTAAIDIVSPASRGTLSINSSDPFAPPIIDPAFFTAEVDVAAARDAIRNARKFFAAKAWEGYVTHELPPSAGAETDDELDAFISDVFTTTWHGCSTAKMTPKGADYGVVDPDLKVKGVRGLRIVDASVMPFVVSAHTMAAVYVIAERAADMIKQDWMS</sequence>
<evidence type="ECO:0000256" key="12">
    <source>
        <dbReference type="ARBA" id="ARBA00034029"/>
    </source>
</evidence>
<feature type="chain" id="PRO_5033994201" description="pyranose dehydrogenase (acceptor)" evidence="17">
    <location>
        <begin position="21"/>
        <end position="587"/>
    </location>
</feature>
<evidence type="ECO:0000259" key="19">
    <source>
        <dbReference type="Pfam" id="PF05199"/>
    </source>
</evidence>
<dbReference type="AlphaFoldDB" id="A0A8H7KIF8"/>
<organism evidence="20 21">
    <name type="scientific">Agaricus bisporus var. burnettii</name>
    <dbReference type="NCBI Taxonomy" id="192524"/>
    <lineage>
        <taxon>Eukaryota</taxon>
        <taxon>Fungi</taxon>
        <taxon>Dikarya</taxon>
        <taxon>Basidiomycota</taxon>
        <taxon>Agaricomycotina</taxon>
        <taxon>Agaricomycetes</taxon>
        <taxon>Agaricomycetidae</taxon>
        <taxon>Agaricales</taxon>
        <taxon>Agaricineae</taxon>
        <taxon>Agaricaceae</taxon>
        <taxon>Agaricus</taxon>
    </lineage>
</organism>
<evidence type="ECO:0000256" key="7">
    <source>
        <dbReference type="ARBA" id="ARBA00022630"/>
    </source>
</evidence>
<dbReference type="InterPro" id="IPR000172">
    <property type="entry name" value="GMC_OxRdtase_N"/>
</dbReference>
<dbReference type="Gene3D" id="3.50.50.60">
    <property type="entry name" value="FAD/NAD(P)-binding domain"/>
    <property type="match status" value="1"/>
</dbReference>
<comment type="cofactor">
    <cofactor evidence="1 16">
        <name>FAD</name>
        <dbReference type="ChEBI" id="CHEBI:57692"/>
    </cofactor>
</comment>
<keyword evidence="6" id="KW-0964">Secreted</keyword>
<evidence type="ECO:0000256" key="11">
    <source>
        <dbReference type="ARBA" id="ARBA00034010"/>
    </source>
</evidence>
<comment type="catalytic activity">
    <reaction evidence="12">
        <text>pyranose + acceptor = pyranos-3-ulose + reduced acceptor.</text>
        <dbReference type="EC" id="1.1.99.29"/>
    </reaction>
</comment>
<feature type="binding site" evidence="16">
    <location>
        <position position="117"/>
    </location>
    <ligand>
        <name>FAD</name>
        <dbReference type="ChEBI" id="CHEBI:57692"/>
    </ligand>
</feature>
<dbReference type="SUPFAM" id="SSF51905">
    <property type="entry name" value="FAD/NAD(P)-binding domain"/>
    <property type="match status" value="1"/>
</dbReference>
<comment type="similarity">
    <text evidence="3">Belongs to the GMC oxidoreductase family.</text>
</comment>
<dbReference type="Proteomes" id="UP000629468">
    <property type="component" value="Unassembled WGS sequence"/>
</dbReference>
<evidence type="ECO:0000313" key="20">
    <source>
        <dbReference type="EMBL" id="KAF7777700.1"/>
    </source>
</evidence>
<dbReference type="Pfam" id="PF00732">
    <property type="entry name" value="GMC_oxred_N"/>
    <property type="match status" value="1"/>
</dbReference>
<comment type="subunit">
    <text evidence="4">Monomer.</text>
</comment>
<evidence type="ECO:0000256" key="14">
    <source>
        <dbReference type="ARBA" id="ARBA00034059"/>
    </source>
</evidence>
<comment type="catalytic activity">
    <reaction evidence="10">
        <text>pyranose + acceptor = pyranos-2-ulose + reduced acceptor.</text>
        <dbReference type="EC" id="1.1.99.29"/>
    </reaction>
</comment>
<evidence type="ECO:0000256" key="4">
    <source>
        <dbReference type="ARBA" id="ARBA00011245"/>
    </source>
</evidence>
<evidence type="ECO:0000256" key="17">
    <source>
        <dbReference type="SAM" id="SignalP"/>
    </source>
</evidence>
<comment type="caution">
    <text evidence="20">The sequence shown here is derived from an EMBL/GenBank/DDBJ whole genome shotgun (WGS) entry which is preliminary data.</text>
</comment>
<dbReference type="GO" id="GO:0033718">
    <property type="term" value="F:pyranose dehydrogenase (acceptor) activity"/>
    <property type="evidence" value="ECO:0007669"/>
    <property type="project" value="UniProtKB-EC"/>
</dbReference>
<comment type="catalytic activity">
    <reaction evidence="14">
        <text>a pyranoside + acceptor = a pyranosid-3,4-diulose + reduced acceptor.</text>
        <dbReference type="EC" id="1.1.99.29"/>
    </reaction>
</comment>
<keyword evidence="17" id="KW-0732">Signal</keyword>
<accession>A0A8H7KIF8</accession>